<proteinExistence type="predicted"/>
<dbReference type="NCBIfam" id="NF004802">
    <property type="entry name" value="PRK06153.1-1"/>
    <property type="match status" value="1"/>
</dbReference>
<dbReference type="InterPro" id="IPR035985">
    <property type="entry name" value="Ubiquitin-activating_enz"/>
</dbReference>
<evidence type="ECO:0000259" key="1">
    <source>
        <dbReference type="Pfam" id="PF20590"/>
    </source>
</evidence>
<name>A0AA40Y1Y4_STEMA</name>
<reference evidence="2" key="1">
    <citation type="submission" date="2020-11" db="EMBL/GenBank/DDBJ databases">
        <title>Enhanced detection system for hospital associated transmission using whole genome sequencing surveillance.</title>
        <authorList>
            <person name="Harrison L.H."/>
            <person name="Van Tyne D."/>
            <person name="Marsh J.W."/>
            <person name="Griffith M.P."/>
            <person name="Snyder D.J."/>
            <person name="Cooper V.S."/>
            <person name="Mustapha M."/>
        </authorList>
    </citation>
    <scope>NUCLEOTIDE SEQUENCE</scope>
    <source>
        <strain evidence="2">STEN00092</strain>
    </source>
</reference>
<dbReference type="Pfam" id="PF20590">
    <property type="entry name" value="DUF6791"/>
    <property type="match status" value="1"/>
</dbReference>
<gene>
    <name evidence="2" type="ORF">I5U57_01210</name>
</gene>
<evidence type="ECO:0000313" key="3">
    <source>
        <dbReference type="Proteomes" id="UP000616785"/>
    </source>
</evidence>
<sequence>MSPALFSLNDDLRQLREAGYSVRRVGGFLVMQEVPYVDAARKVKRGTIISDLCLSGDRTQKPEPHTVHFDGEFPCDALGVPISAISAGSADADLGYGLRSRHLFSSKPGPQGYSNYFEKMSTYASILAGPAAVLDPTATPRVYREPDPEEESVFNYVETASDRVGIGHLTARFKGQRIAIVGVGGTGAYVLDQVVKTPVDEIRIVDADDFLQHNAFRAPGAPSIDRLREAPKKVDYFAGIYSKMHRGIVPHAVALSADTGYLLDDVSFAFLCMDAGEAKRVAVDKLEAMGVSFIDVGMGLTLDGDSLGGILRVSTSTPKDRTTLRSCVSFSGGGADDVYATNIQVADLNMLNAALAVIKWKKLVGFYRDFESEVQSTYTTDGNQLDNRVTV</sequence>
<comment type="caution">
    <text evidence="2">The sequence shown here is derived from an EMBL/GenBank/DDBJ whole genome shotgun (WGS) entry which is preliminary data.</text>
</comment>
<evidence type="ECO:0000313" key="2">
    <source>
        <dbReference type="EMBL" id="MBH1638063.1"/>
    </source>
</evidence>
<keyword evidence="2" id="KW-0808">Transferase</keyword>
<dbReference type="CDD" id="cd01483">
    <property type="entry name" value="E1_enzyme_family"/>
    <property type="match status" value="1"/>
</dbReference>
<organism evidence="2 3">
    <name type="scientific">Stenotrophomonas maltophilia</name>
    <name type="common">Pseudomonas maltophilia</name>
    <name type="synonym">Xanthomonas maltophilia</name>
    <dbReference type="NCBI Taxonomy" id="40324"/>
    <lineage>
        <taxon>Bacteria</taxon>
        <taxon>Pseudomonadati</taxon>
        <taxon>Pseudomonadota</taxon>
        <taxon>Gammaproteobacteria</taxon>
        <taxon>Lysobacterales</taxon>
        <taxon>Lysobacteraceae</taxon>
        <taxon>Stenotrophomonas</taxon>
        <taxon>Stenotrophomonas maltophilia group</taxon>
    </lineage>
</organism>
<keyword evidence="2" id="KW-0548">Nucleotidyltransferase</keyword>
<dbReference type="EMBL" id="JADUNO010000002">
    <property type="protein sequence ID" value="MBH1638063.1"/>
    <property type="molecule type" value="Genomic_DNA"/>
</dbReference>
<dbReference type="GO" id="GO:0016779">
    <property type="term" value="F:nucleotidyltransferase activity"/>
    <property type="evidence" value="ECO:0007669"/>
    <property type="project" value="UniProtKB-KW"/>
</dbReference>
<dbReference type="GO" id="GO:0008641">
    <property type="term" value="F:ubiquitin-like modifier activating enzyme activity"/>
    <property type="evidence" value="ECO:0007669"/>
    <property type="project" value="InterPro"/>
</dbReference>
<dbReference type="NCBIfam" id="NF004805">
    <property type="entry name" value="PRK06153.1-4"/>
    <property type="match status" value="1"/>
</dbReference>
<dbReference type="Proteomes" id="UP000616785">
    <property type="component" value="Unassembled WGS sequence"/>
</dbReference>
<dbReference type="NCBIfam" id="NF004804">
    <property type="entry name" value="PRK06153.1-3"/>
    <property type="match status" value="1"/>
</dbReference>
<dbReference type="Gene3D" id="3.40.50.720">
    <property type="entry name" value="NAD(P)-binding Rossmann-like Domain"/>
    <property type="match status" value="1"/>
</dbReference>
<dbReference type="SUPFAM" id="SSF69572">
    <property type="entry name" value="Activating enzymes of the ubiquitin-like proteins"/>
    <property type="match status" value="1"/>
</dbReference>
<feature type="domain" description="DUF6791" evidence="1">
    <location>
        <begin position="10"/>
        <end position="159"/>
    </location>
</feature>
<dbReference type="AlphaFoldDB" id="A0AA40Y1Y4"/>
<protein>
    <submittedName>
        <fullName evidence="2">ThiF family adenylyltransferase</fullName>
    </submittedName>
</protein>
<dbReference type="InterPro" id="IPR046741">
    <property type="entry name" value="DUF6791"/>
</dbReference>
<accession>A0AA40Y1Y4</accession>